<dbReference type="Proteomes" id="UP001597079">
    <property type="component" value="Unassembled WGS sequence"/>
</dbReference>
<proteinExistence type="predicted"/>
<feature type="transmembrane region" description="Helical" evidence="1">
    <location>
        <begin position="60"/>
        <end position="78"/>
    </location>
</feature>
<feature type="transmembrane region" description="Helical" evidence="1">
    <location>
        <begin position="208"/>
        <end position="231"/>
    </location>
</feature>
<keyword evidence="2" id="KW-0482">Metalloprotease</keyword>
<feature type="transmembrane region" description="Helical" evidence="1">
    <location>
        <begin position="168"/>
        <end position="188"/>
    </location>
</feature>
<dbReference type="GO" id="GO:0008237">
    <property type="term" value="F:metallopeptidase activity"/>
    <property type="evidence" value="ECO:0007669"/>
    <property type="project" value="UniProtKB-KW"/>
</dbReference>
<dbReference type="EMBL" id="JBHUCX010000032">
    <property type="protein sequence ID" value="MFD1675615.1"/>
    <property type="molecule type" value="Genomic_DNA"/>
</dbReference>
<name>A0ABW4JIM3_9BACL</name>
<keyword evidence="2" id="KW-0645">Protease</keyword>
<accession>A0ABW4JIM3</accession>
<comment type="caution">
    <text evidence="2">The sequence shown here is derived from an EMBL/GenBank/DDBJ whole genome shotgun (WGS) entry which is preliminary data.</text>
</comment>
<keyword evidence="1" id="KW-0812">Transmembrane</keyword>
<evidence type="ECO:0000256" key="1">
    <source>
        <dbReference type="SAM" id="Phobius"/>
    </source>
</evidence>
<protein>
    <submittedName>
        <fullName evidence="2">PrsW family intramembrane metalloprotease</fullName>
    </submittedName>
</protein>
<keyword evidence="1" id="KW-0472">Membrane</keyword>
<keyword evidence="3" id="KW-1185">Reference proteome</keyword>
<feature type="transmembrane region" description="Helical" evidence="1">
    <location>
        <begin position="128"/>
        <end position="156"/>
    </location>
</feature>
<dbReference type="Pfam" id="PF13367">
    <property type="entry name" value="PrsW-protease"/>
    <property type="match status" value="1"/>
</dbReference>
<sequence length="297" mass="32888">MYKNRSPRYLSLITSSETNAFSTRLSTYLIAVLRSRLYWGILLFAIMPILLEFIDMNVVIGMLVYFSLLWFFVFRPLVKTTQPGRSLIADIIAYIFTAVIGTMFALFVENFWVSNGATPFLQTNNATIAIPSYIVFVGCTEEFSKQIIVLLAVAFVRIRHIHVKPVEFMILGISSGLGFSAVENISYVQKGLMNEVIHHTVGSGVVTALSRALYTPFLHAVFAGIASYGLGLAASRGGAAWLVALSMWLIAACFHGFYDATIGTHVIWALIAVAVAYFLFLVLLLSGIRKENSMVKQ</sequence>
<feature type="transmembrane region" description="Helical" evidence="1">
    <location>
        <begin position="87"/>
        <end position="108"/>
    </location>
</feature>
<dbReference type="RefSeq" id="WP_377943500.1">
    <property type="nucleotide sequence ID" value="NZ_JBHUCX010000032.1"/>
</dbReference>
<feature type="transmembrane region" description="Helical" evidence="1">
    <location>
        <begin position="37"/>
        <end position="54"/>
    </location>
</feature>
<dbReference type="PANTHER" id="PTHR36844">
    <property type="entry name" value="PROTEASE PRSW"/>
    <property type="match status" value="1"/>
</dbReference>
<dbReference type="InterPro" id="IPR026898">
    <property type="entry name" value="PrsW"/>
</dbReference>
<evidence type="ECO:0000313" key="2">
    <source>
        <dbReference type="EMBL" id="MFD1675615.1"/>
    </source>
</evidence>
<evidence type="ECO:0000313" key="3">
    <source>
        <dbReference type="Proteomes" id="UP001597079"/>
    </source>
</evidence>
<gene>
    <name evidence="2" type="ORF">ACFSB2_13015</name>
</gene>
<feature type="transmembrane region" description="Helical" evidence="1">
    <location>
        <begin position="238"/>
        <end position="258"/>
    </location>
</feature>
<keyword evidence="1" id="KW-1133">Transmembrane helix</keyword>
<dbReference type="PANTHER" id="PTHR36844:SF1">
    <property type="entry name" value="PROTEASE PRSW"/>
    <property type="match status" value="1"/>
</dbReference>
<keyword evidence="2" id="KW-0378">Hydrolase</keyword>
<organism evidence="2 3">
    <name type="scientific">Alicyclobacillus fodiniaquatilis</name>
    <dbReference type="NCBI Taxonomy" id="1661150"/>
    <lineage>
        <taxon>Bacteria</taxon>
        <taxon>Bacillati</taxon>
        <taxon>Bacillota</taxon>
        <taxon>Bacilli</taxon>
        <taxon>Bacillales</taxon>
        <taxon>Alicyclobacillaceae</taxon>
        <taxon>Alicyclobacillus</taxon>
    </lineage>
</organism>
<feature type="transmembrane region" description="Helical" evidence="1">
    <location>
        <begin position="264"/>
        <end position="288"/>
    </location>
</feature>
<reference evidence="3" key="1">
    <citation type="journal article" date="2019" name="Int. J. Syst. Evol. Microbiol.">
        <title>The Global Catalogue of Microorganisms (GCM) 10K type strain sequencing project: providing services to taxonomists for standard genome sequencing and annotation.</title>
        <authorList>
            <consortium name="The Broad Institute Genomics Platform"/>
            <consortium name="The Broad Institute Genome Sequencing Center for Infectious Disease"/>
            <person name="Wu L."/>
            <person name="Ma J."/>
        </authorList>
    </citation>
    <scope>NUCLEOTIDE SEQUENCE [LARGE SCALE GENOMIC DNA]</scope>
    <source>
        <strain evidence="3">CGMCC 1.12286</strain>
    </source>
</reference>